<dbReference type="NCBIfam" id="TIGR00526">
    <property type="entry name" value="folB_dom"/>
    <property type="match status" value="1"/>
</dbReference>
<evidence type="ECO:0000256" key="7">
    <source>
        <dbReference type="ARBA" id="ARBA00032903"/>
    </source>
</evidence>
<comment type="pathway">
    <text evidence="2">Cofactor biosynthesis; tetrahydrofolate biosynthesis; 2-amino-4-hydroxy-6-hydroxymethyl-7,8-dihydropteridine diphosphate from 7,8-dihydroneopterin triphosphate: step 3/4.</text>
</comment>
<dbReference type="GO" id="GO:0004150">
    <property type="term" value="F:dihydroneopterin aldolase activity"/>
    <property type="evidence" value="ECO:0007669"/>
    <property type="project" value="UniProtKB-EC"/>
</dbReference>
<evidence type="ECO:0000256" key="6">
    <source>
        <dbReference type="ARBA" id="ARBA00023239"/>
    </source>
</evidence>
<dbReference type="EC" id="4.1.2.25" evidence="4"/>
<accession>A0A2N5UQJ9</accession>
<evidence type="ECO:0000313" key="9">
    <source>
        <dbReference type="EMBL" id="PLW40030.1"/>
    </source>
</evidence>
<dbReference type="InterPro" id="IPR043133">
    <property type="entry name" value="GTP-CH-I_C/QueF"/>
</dbReference>
<keyword evidence="6" id="KW-0456">Lyase</keyword>
<dbReference type="Proteomes" id="UP000235392">
    <property type="component" value="Unassembled WGS sequence"/>
</dbReference>
<evidence type="ECO:0000313" key="10">
    <source>
        <dbReference type="Proteomes" id="UP000235392"/>
    </source>
</evidence>
<gene>
    <name evidence="9" type="ORF">PCASD_11765</name>
</gene>
<proteinExistence type="inferred from homology"/>
<comment type="similarity">
    <text evidence="3">Belongs to the DHNA family.</text>
</comment>
<evidence type="ECO:0000256" key="1">
    <source>
        <dbReference type="ARBA" id="ARBA00001353"/>
    </source>
</evidence>
<dbReference type="InterPro" id="IPR006157">
    <property type="entry name" value="FolB_dom"/>
</dbReference>
<evidence type="ECO:0000256" key="4">
    <source>
        <dbReference type="ARBA" id="ARBA00013043"/>
    </source>
</evidence>
<dbReference type="PANTHER" id="PTHR42844:SF1">
    <property type="entry name" value="DIHYDRONEOPTERIN ALDOLASE 1-RELATED"/>
    <property type="match status" value="1"/>
</dbReference>
<dbReference type="PANTHER" id="PTHR42844">
    <property type="entry name" value="DIHYDRONEOPTERIN ALDOLASE 1-RELATED"/>
    <property type="match status" value="1"/>
</dbReference>
<dbReference type="Gene3D" id="3.30.1130.10">
    <property type="match status" value="1"/>
</dbReference>
<evidence type="ECO:0000256" key="3">
    <source>
        <dbReference type="ARBA" id="ARBA00005708"/>
    </source>
</evidence>
<organism evidence="9 10">
    <name type="scientific">Puccinia coronata f. sp. avenae</name>
    <dbReference type="NCBI Taxonomy" id="200324"/>
    <lineage>
        <taxon>Eukaryota</taxon>
        <taxon>Fungi</taxon>
        <taxon>Dikarya</taxon>
        <taxon>Basidiomycota</taxon>
        <taxon>Pucciniomycotina</taxon>
        <taxon>Pucciniomycetes</taxon>
        <taxon>Pucciniales</taxon>
        <taxon>Pucciniaceae</taxon>
        <taxon>Puccinia</taxon>
    </lineage>
</organism>
<evidence type="ECO:0000259" key="8">
    <source>
        <dbReference type="SMART" id="SM00905"/>
    </source>
</evidence>
<dbReference type="SUPFAM" id="SSF55620">
    <property type="entry name" value="Tetrahydrobiopterin biosynthesis enzymes-like"/>
    <property type="match status" value="1"/>
</dbReference>
<protein>
    <recommendedName>
        <fullName evidence="4">dihydroneopterin aldolase</fullName>
        <ecNumber evidence="4">4.1.2.25</ecNumber>
    </recommendedName>
    <alternativeName>
        <fullName evidence="7">7,8-dihydroneopterin aldolase</fullName>
    </alternativeName>
</protein>
<dbReference type="GO" id="GO:0046656">
    <property type="term" value="P:folic acid biosynthetic process"/>
    <property type="evidence" value="ECO:0007669"/>
    <property type="project" value="UniProtKB-KW"/>
</dbReference>
<dbReference type="AlphaFoldDB" id="A0A2N5UQJ9"/>
<evidence type="ECO:0000256" key="2">
    <source>
        <dbReference type="ARBA" id="ARBA00005013"/>
    </source>
</evidence>
<dbReference type="GO" id="GO:0005737">
    <property type="term" value="C:cytoplasm"/>
    <property type="evidence" value="ECO:0007669"/>
    <property type="project" value="TreeGrafter"/>
</dbReference>
<reference evidence="9 10" key="1">
    <citation type="submission" date="2017-11" db="EMBL/GenBank/DDBJ databases">
        <title>De novo assembly and phasing of dikaryotic genomes from two isolates of Puccinia coronata f. sp. avenae, the causal agent of oat crown rust.</title>
        <authorList>
            <person name="Miller M.E."/>
            <person name="Zhang Y."/>
            <person name="Omidvar V."/>
            <person name="Sperschneider J."/>
            <person name="Schwessinger B."/>
            <person name="Raley C."/>
            <person name="Palmer J.M."/>
            <person name="Garnica D."/>
            <person name="Upadhyaya N."/>
            <person name="Rathjen J."/>
            <person name="Taylor J.M."/>
            <person name="Park R.F."/>
            <person name="Dodds P.N."/>
            <person name="Hirsch C.D."/>
            <person name="Kianian S.F."/>
            <person name="Figueroa M."/>
        </authorList>
    </citation>
    <scope>NUCLEOTIDE SEQUENCE [LARGE SCALE GENOMIC DNA]</scope>
    <source>
        <strain evidence="9">12SD80</strain>
    </source>
</reference>
<feature type="domain" description="Dihydroneopterin aldolase/epimerase" evidence="8">
    <location>
        <begin position="164"/>
        <end position="268"/>
    </location>
</feature>
<evidence type="ECO:0000256" key="5">
    <source>
        <dbReference type="ARBA" id="ARBA00022909"/>
    </source>
</evidence>
<name>A0A2N5UQJ9_9BASI</name>
<sequence length="304" mass="33406">MSASPSPSRPGETHSIFIRSLMVLPRILSAETPGQNELHPAAVSLKLFPRGGFSSSIKHDRLNPDTLSYFDLSEEISSLINSNDTNSFASVHDLLSGIQTRIVLNIQKQQCSNPSNPAGLDSERTPPPDTHVDYNLTIDFSNLISLAKQLTVSRTSTIQLHTQIHIQQISIYTIIGILPHERTKKQSVLVSLMLSNCNTLPLDIQALTHSVYETVSQSSYQTVEALADAIATHTLAFQNNQVTNSINNVTVTVEKPQAVSYASSSIRKLPSAHLNKPFEPTGSRELCRTIQPTGYPDTSNYLYP</sequence>
<dbReference type="InterPro" id="IPR006156">
    <property type="entry name" value="Dihydroneopterin_aldolase"/>
</dbReference>
<dbReference type="SMART" id="SM00905">
    <property type="entry name" value="FolB"/>
    <property type="match status" value="1"/>
</dbReference>
<comment type="catalytic activity">
    <reaction evidence="1">
        <text>7,8-dihydroneopterin = 6-hydroxymethyl-7,8-dihydropterin + glycolaldehyde</text>
        <dbReference type="Rhea" id="RHEA:10540"/>
        <dbReference type="ChEBI" id="CHEBI:17001"/>
        <dbReference type="ChEBI" id="CHEBI:17071"/>
        <dbReference type="ChEBI" id="CHEBI:44841"/>
        <dbReference type="EC" id="4.1.2.25"/>
    </reaction>
</comment>
<keyword evidence="5" id="KW-0289">Folate biosynthesis</keyword>
<dbReference type="EMBL" id="PGCI01000107">
    <property type="protein sequence ID" value="PLW40030.1"/>
    <property type="molecule type" value="Genomic_DNA"/>
</dbReference>
<dbReference type="Pfam" id="PF02152">
    <property type="entry name" value="FolB"/>
    <property type="match status" value="1"/>
</dbReference>
<comment type="caution">
    <text evidence="9">The sequence shown here is derived from an EMBL/GenBank/DDBJ whole genome shotgun (WGS) entry which is preliminary data.</text>
</comment>